<gene>
    <name evidence="2" type="ORF">XNOV1_A019802</name>
</gene>
<proteinExistence type="predicted"/>
<evidence type="ECO:0000256" key="1">
    <source>
        <dbReference type="SAM" id="MobiDB-lite"/>
    </source>
</evidence>
<accession>A0AAV1FP73</accession>
<dbReference type="Proteomes" id="UP001178508">
    <property type="component" value="Chromosome 8"/>
</dbReference>
<sequence length="163" mass="17715">MFEKQPVSIFRKRRSHKLACGVISPPNSSKQTQEVTQWVASMGTREETPLRCTAPCVGRPGPSCQCLYESVSALVLTAVMPQRSDEREGDSESALSRGNLAEARRQTSAGQLSVKPPNCHGEVSLSRLSHPAISPPPPLSHPENSQNLHPQSVQTDTHFAPLP</sequence>
<feature type="region of interest" description="Disordered" evidence="1">
    <location>
        <begin position="82"/>
        <end position="163"/>
    </location>
</feature>
<protein>
    <submittedName>
        <fullName evidence="2">Uncharacterized protein</fullName>
    </submittedName>
</protein>
<evidence type="ECO:0000313" key="3">
    <source>
        <dbReference type="Proteomes" id="UP001178508"/>
    </source>
</evidence>
<name>A0AAV1FP73_XYRNO</name>
<dbReference type="EMBL" id="OY660871">
    <property type="protein sequence ID" value="CAJ1062741.1"/>
    <property type="molecule type" value="Genomic_DNA"/>
</dbReference>
<feature type="compositionally biased region" description="Polar residues" evidence="1">
    <location>
        <begin position="143"/>
        <end position="157"/>
    </location>
</feature>
<dbReference type="AlphaFoldDB" id="A0AAV1FP73"/>
<reference evidence="2" key="1">
    <citation type="submission" date="2023-08" db="EMBL/GenBank/DDBJ databases">
        <authorList>
            <person name="Alioto T."/>
            <person name="Alioto T."/>
            <person name="Gomez Garrido J."/>
        </authorList>
    </citation>
    <scope>NUCLEOTIDE SEQUENCE</scope>
</reference>
<evidence type="ECO:0000313" key="2">
    <source>
        <dbReference type="EMBL" id="CAJ1062741.1"/>
    </source>
</evidence>
<keyword evidence="3" id="KW-1185">Reference proteome</keyword>
<organism evidence="2 3">
    <name type="scientific">Xyrichtys novacula</name>
    <name type="common">Pearly razorfish</name>
    <name type="synonym">Hemipteronotus novacula</name>
    <dbReference type="NCBI Taxonomy" id="13765"/>
    <lineage>
        <taxon>Eukaryota</taxon>
        <taxon>Metazoa</taxon>
        <taxon>Chordata</taxon>
        <taxon>Craniata</taxon>
        <taxon>Vertebrata</taxon>
        <taxon>Euteleostomi</taxon>
        <taxon>Actinopterygii</taxon>
        <taxon>Neopterygii</taxon>
        <taxon>Teleostei</taxon>
        <taxon>Neoteleostei</taxon>
        <taxon>Acanthomorphata</taxon>
        <taxon>Eupercaria</taxon>
        <taxon>Labriformes</taxon>
        <taxon>Labridae</taxon>
        <taxon>Xyrichtys</taxon>
    </lineage>
</organism>